<accession>A0ABX3FC31</accession>
<protein>
    <recommendedName>
        <fullName evidence="2">T-protein</fullName>
    </recommendedName>
</protein>
<organism evidence="5 6">
    <name type="scientific">Vibrio ponticus</name>
    <dbReference type="NCBI Taxonomy" id="265668"/>
    <lineage>
        <taxon>Bacteria</taxon>
        <taxon>Pseudomonadati</taxon>
        <taxon>Pseudomonadota</taxon>
        <taxon>Gammaproteobacteria</taxon>
        <taxon>Vibrionales</taxon>
        <taxon>Vibrionaceae</taxon>
        <taxon>Vibrio</taxon>
    </lineage>
</organism>
<dbReference type="InterPro" id="IPR036979">
    <property type="entry name" value="CM_dom_sf"/>
</dbReference>
<name>A0ABX3FC31_9VIBR</name>
<feature type="domain" description="Chorismate mutase" evidence="3">
    <location>
        <begin position="1"/>
        <end position="90"/>
    </location>
</feature>
<dbReference type="SUPFAM" id="SSF48600">
    <property type="entry name" value="Chorismate mutase II"/>
    <property type="match status" value="1"/>
</dbReference>
<comment type="subcellular location">
    <subcellularLocation>
        <location evidence="2">Cytoplasm</location>
    </subcellularLocation>
</comment>
<dbReference type="PANTHER" id="PTHR21363">
    <property type="entry name" value="PREPHENATE DEHYDROGENASE"/>
    <property type="match status" value="1"/>
</dbReference>
<dbReference type="InterPro" id="IPR036263">
    <property type="entry name" value="Chorismate_II_sf"/>
</dbReference>
<dbReference type="SUPFAM" id="SSF48179">
    <property type="entry name" value="6-phosphogluconate dehydrogenase C-terminal domain-like"/>
    <property type="match status" value="1"/>
</dbReference>
<comment type="pathway">
    <text evidence="2">Metabolic intermediate biosynthesis; prephenate biosynthesis; prephenate from chorismate: step 1/1.</text>
</comment>
<keyword evidence="2" id="KW-0520">NAD</keyword>
<dbReference type="NCBIfam" id="NF008400">
    <property type="entry name" value="PRK11199.1"/>
    <property type="match status" value="1"/>
</dbReference>
<dbReference type="Pfam" id="PF02153">
    <property type="entry name" value="PDH_N"/>
    <property type="match status" value="1"/>
</dbReference>
<dbReference type="InterPro" id="IPR050812">
    <property type="entry name" value="Preph/Arog_dehydrog"/>
</dbReference>
<dbReference type="InterPro" id="IPR046825">
    <property type="entry name" value="PDH_C"/>
</dbReference>
<dbReference type="PIRSF" id="PIRSF001499">
    <property type="entry name" value="Chor_mut_pdh_Tpr"/>
    <property type="match status" value="1"/>
</dbReference>
<dbReference type="Gene3D" id="1.10.3660.10">
    <property type="entry name" value="6-phosphogluconate dehydrogenase C-terminal like domain"/>
    <property type="match status" value="1"/>
</dbReference>
<dbReference type="PROSITE" id="PS51168">
    <property type="entry name" value="CHORISMATE_MUT_2"/>
    <property type="match status" value="1"/>
</dbReference>
<dbReference type="InterPro" id="IPR046826">
    <property type="entry name" value="PDH_N"/>
</dbReference>
<dbReference type="InterPro" id="IPR002701">
    <property type="entry name" value="CM_II_prokaryot"/>
</dbReference>
<dbReference type="InterPro" id="IPR036291">
    <property type="entry name" value="NAD(P)-bd_dom_sf"/>
</dbReference>
<dbReference type="RefSeq" id="WP_075651505.1">
    <property type="nucleotide sequence ID" value="NZ_AP019657.1"/>
</dbReference>
<dbReference type="InterPro" id="IPR011277">
    <property type="entry name" value="CM_T"/>
</dbReference>
<proteinExistence type="predicted"/>
<keyword evidence="2" id="KW-0028">Amino-acid biosynthesis</keyword>
<dbReference type="InterPro" id="IPR003099">
    <property type="entry name" value="Prephen_DH"/>
</dbReference>
<dbReference type="Pfam" id="PF20463">
    <property type="entry name" value="PDH_C"/>
    <property type="match status" value="1"/>
</dbReference>
<keyword evidence="1 2" id="KW-0560">Oxidoreductase</keyword>
<comment type="pathway">
    <text evidence="2">Amino-acid biosynthesis; L-tyrosine biosynthesis; (4-hydroxyphenyl)pyruvate from prephenate (NAD(+) route): step 1/1.</text>
</comment>
<dbReference type="PROSITE" id="PS51176">
    <property type="entry name" value="PDH_ADH"/>
    <property type="match status" value="1"/>
</dbReference>
<dbReference type="Gene3D" id="1.20.59.10">
    <property type="entry name" value="Chorismate mutase"/>
    <property type="match status" value="1"/>
</dbReference>
<evidence type="ECO:0000256" key="1">
    <source>
        <dbReference type="ARBA" id="ARBA00023002"/>
    </source>
</evidence>
<dbReference type="SUPFAM" id="SSF51735">
    <property type="entry name" value="NAD(P)-binding Rossmann-fold domains"/>
    <property type="match status" value="1"/>
</dbReference>
<reference evidence="5 6" key="1">
    <citation type="submission" date="2016-09" db="EMBL/GenBank/DDBJ databases">
        <title>Genomic Taxonomy of the Vibrionaceae.</title>
        <authorList>
            <person name="Gonzalez-Castillo A."/>
            <person name="Gomez-Gil B."/>
            <person name="Enciso-Ibarra K."/>
        </authorList>
    </citation>
    <scope>NUCLEOTIDE SEQUENCE [LARGE SCALE GENOMIC DNA]</scope>
    <source>
        <strain evidence="5 6">CAIM 1731</strain>
    </source>
</reference>
<dbReference type="Proteomes" id="UP000186206">
    <property type="component" value="Unassembled WGS sequence"/>
</dbReference>
<comment type="caution">
    <text evidence="5">The sequence shown here is derived from an EMBL/GenBank/DDBJ whole genome shotgun (WGS) entry which is preliminary data.</text>
</comment>
<dbReference type="NCBIfam" id="TIGR01799">
    <property type="entry name" value="CM_T"/>
    <property type="match status" value="1"/>
</dbReference>
<dbReference type="PANTHER" id="PTHR21363:SF0">
    <property type="entry name" value="PREPHENATE DEHYDROGENASE [NADP(+)]"/>
    <property type="match status" value="1"/>
</dbReference>
<dbReference type="InterPro" id="IPR008244">
    <property type="entry name" value="Chor_mut/prephenate_DH_T"/>
</dbReference>
<keyword evidence="2" id="KW-0057">Aromatic amino acid biosynthesis</keyword>
<feature type="domain" description="Prephenate/arogenate dehydrogenase" evidence="4">
    <location>
        <begin position="99"/>
        <end position="361"/>
    </location>
</feature>
<evidence type="ECO:0000256" key="2">
    <source>
        <dbReference type="PIRNR" id="PIRNR001499"/>
    </source>
</evidence>
<keyword evidence="2" id="KW-0963">Cytoplasm</keyword>
<keyword evidence="2" id="KW-0413">Isomerase</keyword>
<keyword evidence="2" id="KW-0827">Tyrosine biosynthesis</keyword>
<evidence type="ECO:0000259" key="4">
    <source>
        <dbReference type="PROSITE" id="PS51176"/>
    </source>
</evidence>
<evidence type="ECO:0000259" key="3">
    <source>
        <dbReference type="PROSITE" id="PS51168"/>
    </source>
</evidence>
<dbReference type="Gene3D" id="3.40.50.720">
    <property type="entry name" value="NAD(P)-binding Rossmann-like Domain"/>
    <property type="match status" value="1"/>
</dbReference>
<dbReference type="InterPro" id="IPR008927">
    <property type="entry name" value="6-PGluconate_DH-like_C_sf"/>
</dbReference>
<sequence>MAEQLNHLRDQIDAVDKQILNLLAQRLALVEQVGEVKSEHGLPIYAPDREAAMLASRRAEAEKMGVPPQLIEDILRRTMRESYASEKDSGFKCLNPELRSVVIVGGKGQLGGLFGRMFSLSGYQVKVLGSQDWHRADEILEDAGLVVVTVPIHLTQGVIEKLGNLPSDCILCDLTSIKSKPLAAMMRVHQGPVVGLHPMFGPDVPSLAKQVIVYCDGRGEEHYQWLLKQFAIWGASLCQIDASEHDHGMTLIQALRHFTSFAYGLHLSQENPSIDKLLQLSSPIYRLELAMVGRLFGQDPNLYGDIIFSSQENIEMIKRFHQRFGQALDILDSQDKQSFINNFNQVSDWFGDYSQQFMVESQNLLKQANDSIHRG</sequence>
<keyword evidence="6" id="KW-1185">Reference proteome</keyword>
<evidence type="ECO:0000313" key="5">
    <source>
        <dbReference type="EMBL" id="OLQ87581.1"/>
    </source>
</evidence>
<dbReference type="SMART" id="SM00830">
    <property type="entry name" value="CM_2"/>
    <property type="match status" value="1"/>
</dbReference>
<gene>
    <name evidence="5" type="primary">tyrA</name>
    <name evidence="5" type="ORF">BIY21_03570</name>
</gene>
<evidence type="ECO:0000313" key="6">
    <source>
        <dbReference type="Proteomes" id="UP000186206"/>
    </source>
</evidence>
<dbReference type="Pfam" id="PF01817">
    <property type="entry name" value="CM_2"/>
    <property type="match status" value="1"/>
</dbReference>
<dbReference type="EMBL" id="MJMI01000120">
    <property type="protein sequence ID" value="OLQ87581.1"/>
    <property type="molecule type" value="Genomic_DNA"/>
</dbReference>